<dbReference type="Proteomes" id="UP000828390">
    <property type="component" value="Unassembled WGS sequence"/>
</dbReference>
<evidence type="ECO:0000313" key="3">
    <source>
        <dbReference type="Proteomes" id="UP000828390"/>
    </source>
</evidence>
<name>A0A9D4BHH7_DREPO</name>
<evidence type="ECO:0000313" key="2">
    <source>
        <dbReference type="EMBL" id="KAH3695019.1"/>
    </source>
</evidence>
<dbReference type="AlphaFoldDB" id="A0A9D4BHH7"/>
<gene>
    <name evidence="2" type="ORF">DPMN_082467</name>
</gene>
<accession>A0A9D4BHH7</accession>
<keyword evidence="3" id="KW-1185">Reference proteome</keyword>
<protein>
    <submittedName>
        <fullName evidence="2">Uncharacterized protein</fullName>
    </submittedName>
</protein>
<dbReference type="EMBL" id="JAIWYP010000016">
    <property type="protein sequence ID" value="KAH3695019.1"/>
    <property type="molecule type" value="Genomic_DNA"/>
</dbReference>
<sequence length="87" mass="10120">MDMVLPDRSGFPQINFPDDPWNFGIFLATVVFQRPSLQWKHEIFTDNPVPTQTTLPATRHQNGTHTDFPGTPSRATNYYRPKRQRYG</sequence>
<reference evidence="2" key="1">
    <citation type="journal article" date="2019" name="bioRxiv">
        <title>The Genome of the Zebra Mussel, Dreissena polymorpha: A Resource for Invasive Species Research.</title>
        <authorList>
            <person name="McCartney M.A."/>
            <person name="Auch B."/>
            <person name="Kono T."/>
            <person name="Mallez S."/>
            <person name="Zhang Y."/>
            <person name="Obille A."/>
            <person name="Becker A."/>
            <person name="Abrahante J.E."/>
            <person name="Garbe J."/>
            <person name="Badalamenti J.P."/>
            <person name="Herman A."/>
            <person name="Mangelson H."/>
            <person name="Liachko I."/>
            <person name="Sullivan S."/>
            <person name="Sone E.D."/>
            <person name="Koren S."/>
            <person name="Silverstein K.A.T."/>
            <person name="Beckman K.B."/>
            <person name="Gohl D.M."/>
        </authorList>
    </citation>
    <scope>NUCLEOTIDE SEQUENCE</scope>
    <source>
        <strain evidence="2">Duluth1</strain>
        <tissue evidence="2">Whole animal</tissue>
    </source>
</reference>
<feature type="region of interest" description="Disordered" evidence="1">
    <location>
        <begin position="47"/>
        <end position="87"/>
    </location>
</feature>
<evidence type="ECO:0000256" key="1">
    <source>
        <dbReference type="SAM" id="MobiDB-lite"/>
    </source>
</evidence>
<organism evidence="2 3">
    <name type="scientific">Dreissena polymorpha</name>
    <name type="common">Zebra mussel</name>
    <name type="synonym">Mytilus polymorpha</name>
    <dbReference type="NCBI Taxonomy" id="45954"/>
    <lineage>
        <taxon>Eukaryota</taxon>
        <taxon>Metazoa</taxon>
        <taxon>Spiralia</taxon>
        <taxon>Lophotrochozoa</taxon>
        <taxon>Mollusca</taxon>
        <taxon>Bivalvia</taxon>
        <taxon>Autobranchia</taxon>
        <taxon>Heteroconchia</taxon>
        <taxon>Euheterodonta</taxon>
        <taxon>Imparidentia</taxon>
        <taxon>Neoheterodontei</taxon>
        <taxon>Myida</taxon>
        <taxon>Dreissenoidea</taxon>
        <taxon>Dreissenidae</taxon>
        <taxon>Dreissena</taxon>
    </lineage>
</organism>
<comment type="caution">
    <text evidence="2">The sequence shown here is derived from an EMBL/GenBank/DDBJ whole genome shotgun (WGS) entry which is preliminary data.</text>
</comment>
<feature type="compositionally biased region" description="Polar residues" evidence="1">
    <location>
        <begin position="48"/>
        <end position="65"/>
    </location>
</feature>
<reference evidence="2" key="2">
    <citation type="submission" date="2020-11" db="EMBL/GenBank/DDBJ databases">
        <authorList>
            <person name="McCartney M.A."/>
            <person name="Auch B."/>
            <person name="Kono T."/>
            <person name="Mallez S."/>
            <person name="Becker A."/>
            <person name="Gohl D.M."/>
            <person name="Silverstein K.A.T."/>
            <person name="Koren S."/>
            <person name="Bechman K.B."/>
            <person name="Herman A."/>
            <person name="Abrahante J.E."/>
            <person name="Garbe J."/>
        </authorList>
    </citation>
    <scope>NUCLEOTIDE SEQUENCE</scope>
    <source>
        <strain evidence="2">Duluth1</strain>
        <tissue evidence="2">Whole animal</tissue>
    </source>
</reference>
<proteinExistence type="predicted"/>